<organism evidence="1 2">
    <name type="scientific">Pseudoalteromonas amylolytica</name>
    <dbReference type="NCBI Taxonomy" id="1859457"/>
    <lineage>
        <taxon>Bacteria</taxon>
        <taxon>Pseudomonadati</taxon>
        <taxon>Pseudomonadota</taxon>
        <taxon>Gammaproteobacteria</taxon>
        <taxon>Alteromonadales</taxon>
        <taxon>Pseudoalteromonadaceae</taxon>
        <taxon>Pseudoalteromonas</taxon>
    </lineage>
</organism>
<evidence type="ECO:0000313" key="2">
    <source>
        <dbReference type="Proteomes" id="UP000179786"/>
    </source>
</evidence>
<sequence>MNKSSDKATPESETHFSVKSLSASEGYKIVQAISIDSYNPHKIEQLYKEQRKASLAYAKELVSG</sequence>
<keyword evidence="2" id="KW-1185">Reference proteome</keyword>
<dbReference type="AlphaFoldDB" id="A0A1S1N1F9"/>
<dbReference type="EMBL" id="MKJU01000004">
    <property type="protein sequence ID" value="OHU93181.1"/>
    <property type="molecule type" value="Genomic_DNA"/>
</dbReference>
<dbReference type="RefSeq" id="WP_070982886.1">
    <property type="nucleotide sequence ID" value="NZ_MKJU01000004.1"/>
</dbReference>
<protein>
    <submittedName>
        <fullName evidence="1">Uncharacterized protein</fullName>
    </submittedName>
</protein>
<gene>
    <name evidence="1" type="ORF">BET10_02430</name>
</gene>
<evidence type="ECO:0000313" key="1">
    <source>
        <dbReference type="EMBL" id="OHU93181.1"/>
    </source>
</evidence>
<dbReference type="STRING" id="1859457.BET10_02430"/>
<dbReference type="OrthoDB" id="9947670at2"/>
<reference evidence="1 2" key="1">
    <citation type="submission" date="2016-09" db="EMBL/GenBank/DDBJ databases">
        <title>Pseudoalteromonas amylolytica sp. nov., isolated from the surface seawater.</title>
        <authorList>
            <person name="Wu Y.-H."/>
            <person name="Cheng H."/>
            <person name="Jin X.-B."/>
            <person name="Wang C.-S."/>
            <person name="Xu X.-W."/>
        </authorList>
    </citation>
    <scope>NUCLEOTIDE SEQUENCE [LARGE SCALE GENOMIC DNA]</scope>
    <source>
        <strain evidence="1 2">JW1</strain>
    </source>
</reference>
<accession>A0A1S1N1F9</accession>
<name>A0A1S1N1F9_9GAMM</name>
<comment type="caution">
    <text evidence="1">The sequence shown here is derived from an EMBL/GenBank/DDBJ whole genome shotgun (WGS) entry which is preliminary data.</text>
</comment>
<proteinExistence type="predicted"/>
<dbReference type="Proteomes" id="UP000179786">
    <property type="component" value="Unassembled WGS sequence"/>
</dbReference>